<proteinExistence type="predicted"/>
<keyword evidence="2" id="KW-0812">Transmembrane</keyword>
<evidence type="ECO:0000256" key="2">
    <source>
        <dbReference type="SAM" id="Phobius"/>
    </source>
</evidence>
<keyword evidence="4" id="KW-1185">Reference proteome</keyword>
<accession>A0AAV4SIY2</accession>
<gene>
    <name evidence="3" type="primary">AVEN_245270_1</name>
    <name evidence="3" type="ORF">CDAR_106341</name>
</gene>
<sequence>MMSKPLHDIPTKHLYMLIKTKIISSSLSTITCTHFKNVQYYKSLSVKFFVKVTIDPTLTYFFVFVLREAKKAKKQKEEPKKQHELKFTLLSLANLKKSKAPASQVIHQESEQSPTPDSSPERHDEVKQETRADDVFNIEDATSAFVPLRLIPDPARSGMLLSDTIHINPDAMSVQVIGLGRKQKIRFKAKVKEQRHKS</sequence>
<dbReference type="AlphaFoldDB" id="A0AAV4SIY2"/>
<feature type="compositionally biased region" description="Basic and acidic residues" evidence="1">
    <location>
        <begin position="119"/>
        <end position="133"/>
    </location>
</feature>
<keyword evidence="2" id="KW-1133">Transmembrane helix</keyword>
<organism evidence="3 4">
    <name type="scientific">Caerostris darwini</name>
    <dbReference type="NCBI Taxonomy" id="1538125"/>
    <lineage>
        <taxon>Eukaryota</taxon>
        <taxon>Metazoa</taxon>
        <taxon>Ecdysozoa</taxon>
        <taxon>Arthropoda</taxon>
        <taxon>Chelicerata</taxon>
        <taxon>Arachnida</taxon>
        <taxon>Araneae</taxon>
        <taxon>Araneomorphae</taxon>
        <taxon>Entelegynae</taxon>
        <taxon>Araneoidea</taxon>
        <taxon>Araneidae</taxon>
        <taxon>Caerostris</taxon>
    </lineage>
</organism>
<evidence type="ECO:0000313" key="4">
    <source>
        <dbReference type="Proteomes" id="UP001054837"/>
    </source>
</evidence>
<evidence type="ECO:0000256" key="1">
    <source>
        <dbReference type="SAM" id="MobiDB-lite"/>
    </source>
</evidence>
<dbReference type="EMBL" id="BPLQ01007907">
    <property type="protein sequence ID" value="GIY33151.1"/>
    <property type="molecule type" value="Genomic_DNA"/>
</dbReference>
<feature type="region of interest" description="Disordered" evidence="1">
    <location>
        <begin position="101"/>
        <end position="133"/>
    </location>
</feature>
<evidence type="ECO:0000313" key="3">
    <source>
        <dbReference type="EMBL" id="GIY33151.1"/>
    </source>
</evidence>
<dbReference type="Proteomes" id="UP001054837">
    <property type="component" value="Unassembled WGS sequence"/>
</dbReference>
<reference evidence="3 4" key="1">
    <citation type="submission" date="2021-06" db="EMBL/GenBank/DDBJ databases">
        <title>Caerostris darwini draft genome.</title>
        <authorList>
            <person name="Kono N."/>
            <person name="Arakawa K."/>
        </authorList>
    </citation>
    <scope>NUCLEOTIDE SEQUENCE [LARGE SCALE GENOMIC DNA]</scope>
</reference>
<comment type="caution">
    <text evidence="3">The sequence shown here is derived from an EMBL/GenBank/DDBJ whole genome shotgun (WGS) entry which is preliminary data.</text>
</comment>
<name>A0AAV4SIY2_9ARAC</name>
<feature type="transmembrane region" description="Helical" evidence="2">
    <location>
        <begin position="48"/>
        <end position="66"/>
    </location>
</feature>
<protein>
    <submittedName>
        <fullName evidence="3">Uncharacterized protein</fullName>
    </submittedName>
</protein>
<keyword evidence="2" id="KW-0472">Membrane</keyword>
<feature type="compositionally biased region" description="Polar residues" evidence="1">
    <location>
        <begin position="105"/>
        <end position="118"/>
    </location>
</feature>